<feature type="domain" description="FAD dependent oxidoreductase" evidence="1">
    <location>
        <begin position="31"/>
        <end position="382"/>
    </location>
</feature>
<reference evidence="2 3" key="1">
    <citation type="submission" date="2017-03" db="EMBL/GenBank/DDBJ databases">
        <authorList>
            <person name="Afonso C.L."/>
            <person name="Miller P.J."/>
            <person name="Scott M.A."/>
            <person name="Spackman E."/>
            <person name="Goraichik I."/>
            <person name="Dimitrov K.M."/>
            <person name="Suarez D.L."/>
            <person name="Swayne D.E."/>
        </authorList>
    </citation>
    <scope>NUCLEOTIDE SEQUENCE [LARGE SCALE GENOMIC DNA]</scope>
    <source>
        <strain evidence="2">PRJEB14757</strain>
    </source>
</reference>
<dbReference type="EMBL" id="FWEV01000106">
    <property type="protein sequence ID" value="SLM29719.1"/>
    <property type="molecule type" value="Genomic_DNA"/>
</dbReference>
<protein>
    <submittedName>
        <fullName evidence="2">Putative oxidoreductase protein</fullName>
    </submittedName>
</protein>
<dbReference type="Gene3D" id="3.30.9.10">
    <property type="entry name" value="D-Amino Acid Oxidase, subunit A, domain 2"/>
    <property type="match status" value="1"/>
</dbReference>
<dbReference type="RefSeq" id="WP_080806850.1">
    <property type="nucleotide sequence ID" value="NZ_LT828555.1"/>
</dbReference>
<dbReference type="InterPro" id="IPR036188">
    <property type="entry name" value="FAD/NAD-bd_sf"/>
</dbReference>
<dbReference type="PANTHER" id="PTHR13847">
    <property type="entry name" value="SARCOSINE DEHYDROGENASE-RELATED"/>
    <property type="match status" value="1"/>
</dbReference>
<dbReference type="STRING" id="1246637.MTBBW1_1940046"/>
<dbReference type="SUPFAM" id="SSF51905">
    <property type="entry name" value="FAD/NAD(P)-binding domain"/>
    <property type="match status" value="1"/>
</dbReference>
<evidence type="ECO:0000313" key="2">
    <source>
        <dbReference type="EMBL" id="SLM29719.1"/>
    </source>
</evidence>
<evidence type="ECO:0000313" key="3">
    <source>
        <dbReference type="Proteomes" id="UP000191931"/>
    </source>
</evidence>
<dbReference type="OrthoDB" id="311718at2"/>
<dbReference type="AlphaFoldDB" id="A0A1W1HBA1"/>
<organism evidence="2 3">
    <name type="scientific">Desulfamplus magnetovallimortis</name>
    <dbReference type="NCBI Taxonomy" id="1246637"/>
    <lineage>
        <taxon>Bacteria</taxon>
        <taxon>Pseudomonadati</taxon>
        <taxon>Thermodesulfobacteriota</taxon>
        <taxon>Desulfobacteria</taxon>
        <taxon>Desulfobacterales</taxon>
        <taxon>Desulfobacteraceae</taxon>
        <taxon>Desulfamplus</taxon>
    </lineage>
</organism>
<name>A0A1W1HBA1_9BACT</name>
<accession>A0A1W1HBA1</accession>
<dbReference type="Pfam" id="PF01266">
    <property type="entry name" value="DAO"/>
    <property type="match status" value="1"/>
</dbReference>
<proteinExistence type="predicted"/>
<dbReference type="PRINTS" id="PR00411">
    <property type="entry name" value="PNDRDTASEI"/>
</dbReference>
<dbReference type="Gene3D" id="3.50.50.60">
    <property type="entry name" value="FAD/NAD(P)-binding domain"/>
    <property type="match status" value="1"/>
</dbReference>
<sequence length="429" mass="46706">MDNRALSHGLWDITAAELKSFESIKGEKKTDVAIIGGGYTGLSAALHLAEKGADALLLEAKHIGFGGAGRNVGLVNAGLWLMPSEVVDKLGSDVGEELIKVLGASPDLVFHLIEKHNIKCEAVRTGTLHCAHSKGGYRALEQREAQWQERGAPVTLLDREKAAPLLGSNAYHGALLDKRAGTVQPLAYAYGLAKAASDAGAHIYTDSPVVSINRDRSGWKLKTPDGTVHAKAVILAVQGYADHAFKNMEDNLIPFNYFQFATPPLPEDIRKTVLPGKQGAWDTNLVLSSYRLDLAGRLILGSVGQVDSWGYTLHKNWAERTLERVFPQIGKVPLEHGWYGRIAMTPNHIPRFHILGPDFVSVTSYNGRGIGPGSVFGKLLAAYIKNPSSVNIPLPVSEPAKVFMRDMRGLYYEAGARIYHMAQRRTGLF</sequence>
<evidence type="ECO:0000259" key="1">
    <source>
        <dbReference type="Pfam" id="PF01266"/>
    </source>
</evidence>
<dbReference type="Proteomes" id="UP000191931">
    <property type="component" value="Unassembled WGS sequence"/>
</dbReference>
<gene>
    <name evidence="2" type="ORF">MTBBW1_1940046</name>
</gene>
<dbReference type="PANTHER" id="PTHR13847:SF281">
    <property type="entry name" value="FAD DEPENDENT OXIDOREDUCTASE DOMAIN-CONTAINING PROTEIN"/>
    <property type="match status" value="1"/>
</dbReference>
<dbReference type="GO" id="GO:0005737">
    <property type="term" value="C:cytoplasm"/>
    <property type="evidence" value="ECO:0007669"/>
    <property type="project" value="TreeGrafter"/>
</dbReference>
<dbReference type="InterPro" id="IPR006076">
    <property type="entry name" value="FAD-dep_OxRdtase"/>
</dbReference>
<keyword evidence="3" id="KW-1185">Reference proteome</keyword>